<evidence type="ECO:0000313" key="2">
    <source>
        <dbReference type="Proteomes" id="UP000343335"/>
    </source>
</evidence>
<protein>
    <submittedName>
        <fullName evidence="1">Uncharacterized protein</fullName>
    </submittedName>
</protein>
<gene>
    <name evidence="1" type="ORF">PCO31010_04697</name>
</gene>
<evidence type="ECO:0000313" key="1">
    <source>
        <dbReference type="EMBL" id="VVE51004.1"/>
    </source>
</evidence>
<name>A0A5E4YQ39_9BURK</name>
<dbReference type="AlphaFoldDB" id="A0A5E4YQ39"/>
<accession>A0A5E4YQ39</accession>
<organism evidence="1 2">
    <name type="scientific">Pandoraea commovens</name>
    <dbReference type="NCBI Taxonomy" id="2508289"/>
    <lineage>
        <taxon>Bacteria</taxon>
        <taxon>Pseudomonadati</taxon>
        <taxon>Pseudomonadota</taxon>
        <taxon>Betaproteobacteria</taxon>
        <taxon>Burkholderiales</taxon>
        <taxon>Burkholderiaceae</taxon>
        <taxon>Pandoraea</taxon>
    </lineage>
</organism>
<proteinExistence type="predicted"/>
<dbReference type="Proteomes" id="UP000343335">
    <property type="component" value="Unassembled WGS sequence"/>
</dbReference>
<dbReference type="EMBL" id="CABPSA010000010">
    <property type="protein sequence ID" value="VVE51004.1"/>
    <property type="molecule type" value="Genomic_DNA"/>
</dbReference>
<reference evidence="1 2" key="1">
    <citation type="submission" date="2019-08" db="EMBL/GenBank/DDBJ databases">
        <authorList>
            <person name="Peeters C."/>
        </authorList>
    </citation>
    <scope>NUCLEOTIDE SEQUENCE [LARGE SCALE GENOMIC DNA]</scope>
    <source>
        <strain evidence="1 2">LMG 31010</strain>
    </source>
</reference>
<sequence>MPNSLLSRSDATPYIKDVPALAKLPVFDASEVRNRLSYQYGVDVSSALRPVSLEQAMNTLRNANYVFTDADGLFCRNTLSTTAPGFAKAGISSMFDGVEWWKGARMLS</sequence>